<evidence type="ECO:0000313" key="4">
    <source>
        <dbReference type="EMBL" id="UYV68648.1"/>
    </source>
</evidence>
<accession>A0ABY6KJ51</accession>
<comment type="subcellular location">
    <subcellularLocation>
        <location evidence="1">Nucleus</location>
    </subcellularLocation>
</comment>
<feature type="non-terminal residue" evidence="4">
    <location>
        <position position="1"/>
    </location>
</feature>
<evidence type="ECO:0000256" key="1">
    <source>
        <dbReference type="ARBA" id="ARBA00004123"/>
    </source>
</evidence>
<evidence type="ECO:0000256" key="2">
    <source>
        <dbReference type="ARBA" id="ARBA00023125"/>
    </source>
</evidence>
<reference evidence="4 5" key="1">
    <citation type="submission" date="2022-01" db="EMBL/GenBank/DDBJ databases">
        <title>A chromosomal length assembly of Cordylochernes scorpioides.</title>
        <authorList>
            <person name="Zeh D."/>
            <person name="Zeh J."/>
        </authorList>
    </citation>
    <scope>NUCLEOTIDE SEQUENCE [LARGE SCALE GENOMIC DNA]</scope>
    <source>
        <strain evidence="4">IN4F17</strain>
        <tissue evidence="4">Whole Body</tissue>
    </source>
</reference>
<protein>
    <submittedName>
        <fullName evidence="4">TIGD4</fullName>
    </submittedName>
</protein>
<dbReference type="InterPro" id="IPR036388">
    <property type="entry name" value="WH-like_DNA-bd_sf"/>
</dbReference>
<dbReference type="PROSITE" id="PS51253">
    <property type="entry name" value="HTH_CENPB"/>
    <property type="match status" value="1"/>
</dbReference>
<dbReference type="InterPro" id="IPR002492">
    <property type="entry name" value="Transposase_Tc1-like"/>
</dbReference>
<dbReference type="InterPro" id="IPR009057">
    <property type="entry name" value="Homeodomain-like_sf"/>
</dbReference>
<evidence type="ECO:0000313" key="5">
    <source>
        <dbReference type="Proteomes" id="UP001235939"/>
    </source>
</evidence>
<dbReference type="PANTHER" id="PTHR23022:SF135">
    <property type="entry name" value="SI:DKEY-77F5.3"/>
    <property type="match status" value="1"/>
</dbReference>
<keyword evidence="2" id="KW-0238">DNA-binding</keyword>
<dbReference type="PANTHER" id="PTHR23022">
    <property type="entry name" value="TRANSPOSABLE ELEMENT-RELATED"/>
    <property type="match status" value="1"/>
</dbReference>
<dbReference type="Pfam" id="PF01498">
    <property type="entry name" value="HTH_Tnp_Tc3_2"/>
    <property type="match status" value="1"/>
</dbReference>
<organism evidence="4 5">
    <name type="scientific">Cordylochernes scorpioides</name>
    <dbReference type="NCBI Taxonomy" id="51811"/>
    <lineage>
        <taxon>Eukaryota</taxon>
        <taxon>Metazoa</taxon>
        <taxon>Ecdysozoa</taxon>
        <taxon>Arthropoda</taxon>
        <taxon>Chelicerata</taxon>
        <taxon>Arachnida</taxon>
        <taxon>Pseudoscorpiones</taxon>
        <taxon>Cheliferoidea</taxon>
        <taxon>Chernetidae</taxon>
        <taxon>Cordylochernes</taxon>
    </lineage>
</organism>
<dbReference type="Gene3D" id="1.10.10.60">
    <property type="entry name" value="Homeodomain-like"/>
    <property type="match status" value="1"/>
</dbReference>
<evidence type="ECO:0000259" key="3">
    <source>
        <dbReference type="PROSITE" id="PS51253"/>
    </source>
</evidence>
<dbReference type="SMART" id="SM00674">
    <property type="entry name" value="CENPB"/>
    <property type="match status" value="1"/>
</dbReference>
<dbReference type="Gene3D" id="1.10.10.10">
    <property type="entry name" value="Winged helix-like DNA-binding domain superfamily/Winged helix DNA-binding domain"/>
    <property type="match status" value="1"/>
</dbReference>
<proteinExistence type="predicted"/>
<dbReference type="Pfam" id="PF03221">
    <property type="entry name" value="HTH_Tnp_Tc5"/>
    <property type="match status" value="1"/>
</dbReference>
<dbReference type="Gene3D" id="3.30.420.10">
    <property type="entry name" value="Ribonuclease H-like superfamily/Ribonuclease H"/>
    <property type="match status" value="2"/>
</dbReference>
<dbReference type="SUPFAM" id="SSF46689">
    <property type="entry name" value="Homeodomain-like"/>
    <property type="match status" value="2"/>
</dbReference>
<dbReference type="InterPro" id="IPR038717">
    <property type="entry name" value="Tc1-like_DDE_dom"/>
</dbReference>
<feature type="domain" description="HTH CENPB-type" evidence="3">
    <location>
        <begin position="339"/>
        <end position="411"/>
    </location>
</feature>
<dbReference type="InterPro" id="IPR052338">
    <property type="entry name" value="Transposase_5"/>
</dbReference>
<sequence length="606" mass="69868">MPGHRKRRQFKKTDAFTRGMVIGLKRAGWSIRQIAADTHLGASTVHRLWRRWLEQGNVAINRNVGATRVTSARVDRRILRQAVAAPQATCTAILQHVQDILDHSISTRTISRRLVANGLHSCRPLRRLPLTPPNRRQRLEWCRARSTWMTEWHRVVFSDESRFCLSSDSRRVRVWRRRGERSNPAAIVERPTVRQRGIMVWGAIAYDSRSPLLCIQGTMTAQRYVDDVLRPVTLPYLQGVPNALYQQDNARPHTARISQQALQDVQMLPWPPYSPDLSPIEHVWDIIGRRLHALPQPRSEDELWQMVEREWRAIPQDAIRTLIDSLPRRVAACIAVRGSSKRQRVGKFSDLEDALFNWFTQKRANNIIITDDLLREKAKKLGEQLDVPENFTYSSGWLQRFKGRFHISQRRLCGEGASISPAIIDEHLTNLNSMLANSGYDPINIYNADETGLFFQLIPDRTLAHKDENCRGVERMKQRITVLLCCNSTGIWLKGIPTEAKHWKLGENVLLMYDNARPHRAGVVNTFLQNHAIAWMNWPARSPDLNPIEHVWDNLRRRISSLQPPPRNTHELETALTQEWALIPQELINSLILSMGHRCRACLSVK</sequence>
<gene>
    <name evidence="4" type="ORF">LAZ67_6000331</name>
</gene>
<dbReference type="InterPro" id="IPR036397">
    <property type="entry name" value="RNaseH_sf"/>
</dbReference>
<dbReference type="EMBL" id="CP092868">
    <property type="protein sequence ID" value="UYV68648.1"/>
    <property type="molecule type" value="Genomic_DNA"/>
</dbReference>
<keyword evidence="5" id="KW-1185">Reference proteome</keyword>
<dbReference type="Proteomes" id="UP001235939">
    <property type="component" value="Chromosome 06"/>
</dbReference>
<name>A0ABY6KJ51_9ARAC</name>
<dbReference type="InterPro" id="IPR006600">
    <property type="entry name" value="HTH_CenpB_DNA-bd_dom"/>
</dbReference>
<dbReference type="Pfam" id="PF13358">
    <property type="entry name" value="DDE_3"/>
    <property type="match status" value="2"/>
</dbReference>